<dbReference type="PANTHER" id="PTHR11220">
    <property type="entry name" value="HEME-BINDING PROTEIN-RELATED"/>
    <property type="match status" value="1"/>
</dbReference>
<dbReference type="SUPFAM" id="SSF55136">
    <property type="entry name" value="Probable bacterial effector-binding domain"/>
    <property type="match status" value="1"/>
</dbReference>
<dbReference type="RefSeq" id="WP_221427991.1">
    <property type="nucleotide sequence ID" value="NZ_CP081296.1"/>
</dbReference>
<feature type="signal peptide" evidence="1">
    <location>
        <begin position="1"/>
        <end position="23"/>
    </location>
</feature>
<evidence type="ECO:0000256" key="1">
    <source>
        <dbReference type="SAM" id="SignalP"/>
    </source>
</evidence>
<dbReference type="InterPro" id="IPR006917">
    <property type="entry name" value="SOUL_heme-bd"/>
</dbReference>
<organism evidence="2 3">
    <name type="scientific">Qipengyuania xiapuensis</name>
    <dbReference type="NCBI Taxonomy" id="2867236"/>
    <lineage>
        <taxon>Bacteria</taxon>
        <taxon>Pseudomonadati</taxon>
        <taxon>Pseudomonadota</taxon>
        <taxon>Alphaproteobacteria</taxon>
        <taxon>Sphingomonadales</taxon>
        <taxon>Erythrobacteraceae</taxon>
        <taxon>Qipengyuania</taxon>
    </lineage>
</organism>
<feature type="chain" id="PRO_5045856197" evidence="1">
    <location>
        <begin position="24"/>
        <end position="209"/>
    </location>
</feature>
<protein>
    <submittedName>
        <fullName evidence="2">Heme-binding protein</fullName>
    </submittedName>
</protein>
<name>A0ABX8ZTQ6_9SPHN</name>
<evidence type="ECO:0000313" key="3">
    <source>
        <dbReference type="Proteomes" id="UP000824300"/>
    </source>
</evidence>
<dbReference type="Pfam" id="PF04832">
    <property type="entry name" value="SOUL"/>
    <property type="match status" value="1"/>
</dbReference>
<evidence type="ECO:0000313" key="2">
    <source>
        <dbReference type="EMBL" id="QZD92289.1"/>
    </source>
</evidence>
<keyword evidence="3" id="KW-1185">Reference proteome</keyword>
<proteinExistence type="predicted"/>
<accession>A0ABX8ZTQ6</accession>
<keyword evidence="1" id="KW-0732">Signal</keyword>
<dbReference type="Gene3D" id="3.20.80.10">
    <property type="entry name" value="Regulatory factor, effector binding domain"/>
    <property type="match status" value="1"/>
</dbReference>
<dbReference type="Proteomes" id="UP000824300">
    <property type="component" value="Chromosome"/>
</dbReference>
<gene>
    <name evidence="2" type="ORF">K3162_12240</name>
</gene>
<dbReference type="InterPro" id="IPR011256">
    <property type="entry name" value="Reg_factor_effector_dom_sf"/>
</dbReference>
<dbReference type="PANTHER" id="PTHR11220:SF58">
    <property type="entry name" value="SOUL HEME-BINDING FAMILY PROTEIN"/>
    <property type="match status" value="1"/>
</dbReference>
<reference evidence="2 3" key="1">
    <citation type="submission" date="2021-08" db="EMBL/GenBank/DDBJ databases">
        <title>Comparative Genomics Analysis of the Genus Qipengyuania Reveals Extensive Genetic Diversity and Metabolic Versatility, Including the Description of Fifteen Novel Species.</title>
        <authorList>
            <person name="Liu Y."/>
        </authorList>
    </citation>
    <scope>NUCLEOTIDE SEQUENCE [LARGE SCALE GENOMIC DNA]</scope>
    <source>
        <strain evidence="2 3">1NDW3</strain>
    </source>
</reference>
<dbReference type="EMBL" id="CP081296">
    <property type="protein sequence ID" value="QZD92289.1"/>
    <property type="molecule type" value="Genomic_DNA"/>
</dbReference>
<sequence>MVKAKYLAMGLGAALLAGTAVYAQGRYSDEPAFELITQQGAFEVREYEPMIVAEVTHTGDRRRAMNAGFRRLAAYIFAQEDGRAPIGMTTPVIRKQAEKIAMTSPVTIGEGEDTGSWNTRFVMPDSYTMETLPEPPSDITLIEIPSRKMASVKFDGWGRQEDLEKMEGFLRRWMEEQGLEAAGAPEYAFYDAPRVPARMRRNEVMIPVK</sequence>